<reference evidence="2 3" key="1">
    <citation type="submission" date="2019-06" db="EMBL/GenBank/DDBJ databases">
        <title>Persicimonas caeni gen. nov., sp. nov., a predatory bacterium isolated from solar saltern.</title>
        <authorList>
            <person name="Wang S."/>
        </authorList>
    </citation>
    <scope>NUCLEOTIDE SEQUENCE [LARGE SCALE GENOMIC DNA]</scope>
    <source>
        <strain evidence="2 3">YN101</strain>
    </source>
</reference>
<dbReference type="Proteomes" id="UP000315995">
    <property type="component" value="Chromosome"/>
</dbReference>
<evidence type="ECO:0000256" key="1">
    <source>
        <dbReference type="SAM" id="MobiDB-lite"/>
    </source>
</evidence>
<accession>A0A4Y6PSJ0</accession>
<evidence type="ECO:0000313" key="3">
    <source>
        <dbReference type="Proteomes" id="UP000315995"/>
    </source>
</evidence>
<gene>
    <name evidence="2" type="ORF">FIV42_11105</name>
</gene>
<feature type="region of interest" description="Disordered" evidence="1">
    <location>
        <begin position="222"/>
        <end position="247"/>
    </location>
</feature>
<proteinExistence type="predicted"/>
<dbReference type="AlphaFoldDB" id="A0A4Y6PSJ0"/>
<organism evidence="2 3">
    <name type="scientific">Persicimonas caeni</name>
    <dbReference type="NCBI Taxonomy" id="2292766"/>
    <lineage>
        <taxon>Bacteria</taxon>
        <taxon>Deltaproteobacteria</taxon>
        <taxon>Bradymonadales</taxon>
        <taxon>Bradymonadaceae</taxon>
        <taxon>Persicimonas</taxon>
    </lineage>
</organism>
<keyword evidence="3" id="KW-1185">Reference proteome</keyword>
<evidence type="ECO:0000313" key="2">
    <source>
        <dbReference type="EMBL" id="QDG51268.1"/>
    </source>
</evidence>
<name>A0A4Y6PSJ0_PERCE</name>
<protein>
    <submittedName>
        <fullName evidence="2">Uncharacterized protein</fullName>
    </submittedName>
</protein>
<sequence length="247" mass="27448">MVIRKSLRKLKEFIDLSIPLIETLEVDDDVAPVRDLTVARYKGVSQQIDTQIKSVRQESVEAKQAGDALDAAEGDAVDAYDTIYKGLRIAHLQAQVSGESTAADHVDHLDRFLEGNNTSDFERTTASAKVGYLERAFQFRDQFLDGTIDAGRIAAAEQALERLRGAQTQWAKETQEARDADVHLDALEERARTEYSAGRDWIRGCLRLLGREDRLGDIIPPLRDIYRTSSDADEPAPAPSPEEPTPA</sequence>
<dbReference type="EMBL" id="CP041186">
    <property type="protein sequence ID" value="QDG51268.1"/>
    <property type="molecule type" value="Genomic_DNA"/>
</dbReference>
<feature type="compositionally biased region" description="Pro residues" evidence="1">
    <location>
        <begin position="236"/>
        <end position="247"/>
    </location>
</feature>
<accession>A0A5B8YA14</accession>
<dbReference type="RefSeq" id="WP_141197753.1">
    <property type="nucleotide sequence ID" value="NZ_CP041186.1"/>
</dbReference>